<protein>
    <submittedName>
        <fullName evidence="1">Unnamed protein product</fullName>
    </submittedName>
</protein>
<gene>
    <name evidence="1" type="ORF">Amon02_000308800</name>
</gene>
<evidence type="ECO:0000313" key="2">
    <source>
        <dbReference type="Proteomes" id="UP001165064"/>
    </source>
</evidence>
<name>A0ACB5SZE1_AMBMO</name>
<comment type="caution">
    <text evidence="1">The sequence shown here is derived from an EMBL/GenBank/DDBJ whole genome shotgun (WGS) entry which is preliminary data.</text>
</comment>
<keyword evidence="2" id="KW-1185">Reference proteome</keyword>
<sequence>MINDTTTLISILAEATPTTAVYNTTLSSMLNGSNLTITSNSILINNTIPVIRENYLAGRFRNEQVNKFLKFIQDSQIRLSQVDFELVPKFNLDLLLIVIEFSHCFEKFKLIIKDSQLCSKASNVETGYDVQGEVKDCLERFMVACKGKGNVEVELDHDLEKGRSVNGVQLESFWTLVSPMVSV</sequence>
<accession>A0ACB5SZE1</accession>
<reference evidence="1" key="1">
    <citation type="submission" date="2023-04" db="EMBL/GenBank/DDBJ databases">
        <title>Ambrosiozyma monospora NBRC 10751.</title>
        <authorList>
            <person name="Ichikawa N."/>
            <person name="Sato H."/>
            <person name="Tonouchi N."/>
        </authorList>
    </citation>
    <scope>NUCLEOTIDE SEQUENCE</scope>
    <source>
        <strain evidence="1">NBRC 10751</strain>
    </source>
</reference>
<dbReference type="EMBL" id="BSXS01001894">
    <property type="protein sequence ID" value="GME77577.1"/>
    <property type="molecule type" value="Genomic_DNA"/>
</dbReference>
<evidence type="ECO:0000313" key="1">
    <source>
        <dbReference type="EMBL" id="GME77577.1"/>
    </source>
</evidence>
<organism evidence="1 2">
    <name type="scientific">Ambrosiozyma monospora</name>
    <name type="common">Yeast</name>
    <name type="synonym">Endomycopsis monosporus</name>
    <dbReference type="NCBI Taxonomy" id="43982"/>
    <lineage>
        <taxon>Eukaryota</taxon>
        <taxon>Fungi</taxon>
        <taxon>Dikarya</taxon>
        <taxon>Ascomycota</taxon>
        <taxon>Saccharomycotina</taxon>
        <taxon>Pichiomycetes</taxon>
        <taxon>Pichiales</taxon>
        <taxon>Pichiaceae</taxon>
        <taxon>Ambrosiozyma</taxon>
    </lineage>
</organism>
<proteinExistence type="predicted"/>
<dbReference type="Proteomes" id="UP001165064">
    <property type="component" value="Unassembled WGS sequence"/>
</dbReference>